<dbReference type="Proteomes" id="UP000051660">
    <property type="component" value="Unassembled WGS sequence"/>
</dbReference>
<dbReference type="EMBL" id="LLYB01000098">
    <property type="protein sequence ID" value="KRR19245.1"/>
    <property type="molecule type" value="Genomic_DNA"/>
</dbReference>
<proteinExistence type="predicted"/>
<comment type="caution">
    <text evidence="1">The sequence shown here is derived from an EMBL/GenBank/DDBJ whole genome shotgun (WGS) entry which is preliminary data.</text>
</comment>
<organism evidence="1 2">
    <name type="scientific">Bradyrhizobium lablabi</name>
    <dbReference type="NCBI Taxonomy" id="722472"/>
    <lineage>
        <taxon>Bacteria</taxon>
        <taxon>Pseudomonadati</taxon>
        <taxon>Pseudomonadota</taxon>
        <taxon>Alphaproteobacteria</taxon>
        <taxon>Hyphomicrobiales</taxon>
        <taxon>Nitrobacteraceae</taxon>
        <taxon>Bradyrhizobium</taxon>
    </lineage>
</organism>
<evidence type="ECO:0000313" key="1">
    <source>
        <dbReference type="EMBL" id="KRR19245.1"/>
    </source>
</evidence>
<accession>A0A0R3MNQ7</accession>
<sequence length="98" mass="11410">MAIKGLKRWVKRTTPTARIEGEFSFYFDVVHRYWAGGASEQIERPPNWFFPLAAHYAPSRAMPHFSALRGHLLLRHIPQMSFSFHANSIAKDTYIFDD</sequence>
<name>A0A0R3MNQ7_9BRAD</name>
<evidence type="ECO:0000313" key="2">
    <source>
        <dbReference type="Proteomes" id="UP000051660"/>
    </source>
</evidence>
<protein>
    <submittedName>
        <fullName evidence="1">Uncharacterized protein</fullName>
    </submittedName>
</protein>
<reference evidence="1 2" key="1">
    <citation type="submission" date="2014-03" db="EMBL/GenBank/DDBJ databases">
        <title>Bradyrhizobium valentinum sp. nov., isolated from effective nodules of Lupinus mariae-josephae, a lupine endemic of basic-lime soils in Eastern Spain.</title>
        <authorList>
            <person name="Duran D."/>
            <person name="Rey L."/>
            <person name="Navarro A."/>
            <person name="Busquets A."/>
            <person name="Imperial J."/>
            <person name="Ruiz-Argueso T."/>
        </authorList>
    </citation>
    <scope>NUCLEOTIDE SEQUENCE [LARGE SCALE GENOMIC DNA]</scope>
    <source>
        <strain evidence="1 2">CCBAU 23086</strain>
    </source>
</reference>
<dbReference type="AlphaFoldDB" id="A0A0R3MNQ7"/>
<gene>
    <name evidence="1" type="ORF">CQ14_39345</name>
</gene>